<gene>
    <name evidence="14" type="ORF">CLG94_11210</name>
</gene>
<dbReference type="GO" id="GO:0051301">
    <property type="term" value="P:cell division"/>
    <property type="evidence" value="ECO:0007669"/>
    <property type="project" value="UniProtKB-KW"/>
</dbReference>
<evidence type="ECO:0000256" key="1">
    <source>
        <dbReference type="ARBA" id="ARBA00004651"/>
    </source>
</evidence>
<evidence type="ECO:0000256" key="8">
    <source>
        <dbReference type="ARBA" id="ARBA00023136"/>
    </source>
</evidence>
<comment type="subcellular location">
    <subcellularLocation>
        <location evidence="1">Cell membrane</location>
        <topology evidence="1">Multi-pass membrane protein</topology>
    </subcellularLocation>
</comment>
<accession>A0A2T4TVL4</accession>
<feature type="transmembrane region" description="Helical" evidence="11">
    <location>
        <begin position="170"/>
        <end position="199"/>
    </location>
</feature>
<evidence type="ECO:0000256" key="11">
    <source>
        <dbReference type="SAM" id="Phobius"/>
    </source>
</evidence>
<evidence type="ECO:0000256" key="10">
    <source>
        <dbReference type="PIRNR" id="PIRNR003097"/>
    </source>
</evidence>
<evidence type="ECO:0000256" key="4">
    <source>
        <dbReference type="ARBA" id="ARBA00022475"/>
    </source>
</evidence>
<dbReference type="Pfam" id="PF18075">
    <property type="entry name" value="FtsX_ECD"/>
    <property type="match status" value="1"/>
</dbReference>
<keyword evidence="5 10" id="KW-0132">Cell division</keyword>
<keyword evidence="9 10" id="KW-0131">Cell cycle</keyword>
<keyword evidence="15" id="KW-1185">Reference proteome</keyword>
<keyword evidence="4 10" id="KW-1003">Cell membrane</keyword>
<dbReference type="EMBL" id="NVQC01000029">
    <property type="protein sequence ID" value="PTL35145.1"/>
    <property type="molecule type" value="Genomic_DNA"/>
</dbReference>
<dbReference type="InterPro" id="IPR003838">
    <property type="entry name" value="ABC3_permease_C"/>
</dbReference>
<evidence type="ECO:0000256" key="2">
    <source>
        <dbReference type="ARBA" id="ARBA00007379"/>
    </source>
</evidence>
<sequence length="298" mass="32465">MIEKLKHLLAHALINMVRAGWGGLASIASITVSFVIIGIFLLLIQHFNALVTEWKEQFQVSVFLDNQITPLQLEMLRRRIESEAAVKAFTFTTKEEALTNFRRELKGQESLLEGLGDNPLPASFQLKIREGHQSPEALKGLSTFLSRLEGVEDIQYWQELVERISHAARLIRLLGIIIGSVLTLGSAMIVSNIIRLAVYARAQEIEVMRLVGATKAYIRAPFLVEGMLQGSLGAVLALGILFAAYRSVAPTFNLASQLFPTAAGQGFLESSMMAGLVGGGAVIGALGSSIAVSRFLKM</sequence>
<organism evidence="14 15">
    <name type="scientific">Candidatus Methylomirabilis limnetica</name>
    <dbReference type="NCBI Taxonomy" id="2033718"/>
    <lineage>
        <taxon>Bacteria</taxon>
        <taxon>Candidatus Methylomirabilota</taxon>
        <taxon>Candidatus Methylomirabilia</taxon>
        <taxon>Candidatus Methylomirabilales</taxon>
        <taxon>Candidatus Methylomirabilaceae</taxon>
        <taxon>Candidatus Methylomirabilis</taxon>
    </lineage>
</organism>
<comment type="similarity">
    <text evidence="2 10">Belongs to the ABC-4 integral membrane protein family. FtsX subfamily.</text>
</comment>
<dbReference type="AlphaFoldDB" id="A0A2T4TVL4"/>
<reference evidence="15" key="2">
    <citation type="journal article" date="2018" name="Environ. Microbiol.">
        <title>Bloom of a denitrifying methanotroph, 'Candidatus Methylomirabilis limnetica', in a deep stratified lake.</title>
        <authorList>
            <person name="Graf J.S."/>
            <person name="Mayr M.J."/>
            <person name="Marchant H.K."/>
            <person name="Tienken D."/>
            <person name="Hach P.F."/>
            <person name="Brand A."/>
            <person name="Schubert C.J."/>
            <person name="Kuypers M.M."/>
            <person name="Milucka J."/>
        </authorList>
    </citation>
    <scope>NUCLEOTIDE SEQUENCE [LARGE SCALE GENOMIC DNA]</scope>
    <source>
        <strain evidence="15">Zug</strain>
    </source>
</reference>
<evidence type="ECO:0000313" key="14">
    <source>
        <dbReference type="EMBL" id="PTL35145.1"/>
    </source>
</evidence>
<feature type="domain" description="ABC3 transporter permease C-terminal" evidence="12">
    <location>
        <begin position="177"/>
        <end position="298"/>
    </location>
</feature>
<dbReference type="Proteomes" id="UP000241436">
    <property type="component" value="Unassembled WGS sequence"/>
</dbReference>
<feature type="transmembrane region" description="Helical" evidence="11">
    <location>
        <begin position="21"/>
        <end position="44"/>
    </location>
</feature>
<keyword evidence="6 11" id="KW-0812">Transmembrane</keyword>
<evidence type="ECO:0000256" key="6">
    <source>
        <dbReference type="ARBA" id="ARBA00022692"/>
    </source>
</evidence>
<evidence type="ECO:0000256" key="7">
    <source>
        <dbReference type="ARBA" id="ARBA00022989"/>
    </source>
</evidence>
<feature type="domain" description="FtsX extracellular" evidence="13">
    <location>
        <begin position="59"/>
        <end position="154"/>
    </location>
</feature>
<dbReference type="GO" id="GO:0005886">
    <property type="term" value="C:plasma membrane"/>
    <property type="evidence" value="ECO:0007669"/>
    <property type="project" value="UniProtKB-SubCell"/>
</dbReference>
<keyword evidence="7 11" id="KW-1133">Transmembrane helix</keyword>
<evidence type="ECO:0000256" key="3">
    <source>
        <dbReference type="ARBA" id="ARBA00021907"/>
    </source>
</evidence>
<keyword evidence="8 10" id="KW-0472">Membrane</keyword>
<proteinExistence type="inferred from homology"/>
<feature type="transmembrane region" description="Helical" evidence="11">
    <location>
        <begin position="273"/>
        <end position="296"/>
    </location>
</feature>
<dbReference type="RefSeq" id="WP_107563591.1">
    <property type="nucleotide sequence ID" value="NZ_NVQC01000029.1"/>
</dbReference>
<dbReference type="InterPro" id="IPR058204">
    <property type="entry name" value="FtsX_firmicutes-type"/>
</dbReference>
<comment type="caution">
    <text evidence="14">The sequence shown here is derived from an EMBL/GenBank/DDBJ whole genome shotgun (WGS) entry which is preliminary data.</text>
</comment>
<dbReference type="Pfam" id="PF02687">
    <property type="entry name" value="FtsX"/>
    <property type="match status" value="1"/>
</dbReference>
<dbReference type="PANTHER" id="PTHR47755">
    <property type="entry name" value="CELL DIVISION PROTEIN FTSX"/>
    <property type="match status" value="1"/>
</dbReference>
<protein>
    <recommendedName>
        <fullName evidence="3 10">Cell division protein FtsX</fullName>
    </recommendedName>
</protein>
<reference evidence="14 15" key="1">
    <citation type="submission" date="2017-09" db="EMBL/GenBank/DDBJ databases">
        <title>Bloom of a denitrifying methanotroph, Candidatus Methylomirabilis limnetica, in a deep stratified lake.</title>
        <authorList>
            <person name="Graf J.S."/>
            <person name="Marchant H.K."/>
            <person name="Tienken D."/>
            <person name="Hach P.F."/>
            <person name="Brand A."/>
            <person name="Schubert C.J."/>
            <person name="Kuypers M.M."/>
            <person name="Milucka J."/>
        </authorList>
    </citation>
    <scope>NUCLEOTIDE SEQUENCE [LARGE SCALE GENOMIC DNA]</scope>
    <source>
        <strain evidence="14 15">Zug</strain>
    </source>
</reference>
<feature type="transmembrane region" description="Helical" evidence="11">
    <location>
        <begin position="220"/>
        <end position="245"/>
    </location>
</feature>
<evidence type="ECO:0000256" key="9">
    <source>
        <dbReference type="ARBA" id="ARBA00023306"/>
    </source>
</evidence>
<dbReference type="NCBIfam" id="NF038347">
    <property type="entry name" value="FtsX_Gpos"/>
    <property type="match status" value="1"/>
</dbReference>
<evidence type="ECO:0000313" key="15">
    <source>
        <dbReference type="Proteomes" id="UP000241436"/>
    </source>
</evidence>
<dbReference type="InterPro" id="IPR040690">
    <property type="entry name" value="FtsX_ECD"/>
</dbReference>
<evidence type="ECO:0000259" key="13">
    <source>
        <dbReference type="Pfam" id="PF18075"/>
    </source>
</evidence>
<dbReference type="InterPro" id="IPR004513">
    <property type="entry name" value="FtsX"/>
</dbReference>
<evidence type="ECO:0000259" key="12">
    <source>
        <dbReference type="Pfam" id="PF02687"/>
    </source>
</evidence>
<name>A0A2T4TVL4_9BACT</name>
<evidence type="ECO:0000256" key="5">
    <source>
        <dbReference type="ARBA" id="ARBA00022618"/>
    </source>
</evidence>
<dbReference type="PIRSF" id="PIRSF003097">
    <property type="entry name" value="FtsX"/>
    <property type="match status" value="1"/>
</dbReference>
<dbReference type="PANTHER" id="PTHR47755:SF1">
    <property type="entry name" value="CELL DIVISION PROTEIN FTSX"/>
    <property type="match status" value="1"/>
</dbReference>
<dbReference type="Gene3D" id="3.30.70.3040">
    <property type="match status" value="1"/>
</dbReference>
<dbReference type="OrthoDB" id="9812531at2"/>